<feature type="compositionally biased region" description="Low complexity" evidence="1">
    <location>
        <begin position="304"/>
        <end position="319"/>
    </location>
</feature>
<dbReference type="EMBL" id="WNWR01000065">
    <property type="protein sequence ID" value="KAE9992254.1"/>
    <property type="molecule type" value="Genomic_DNA"/>
</dbReference>
<dbReference type="Gene3D" id="3.40.50.10190">
    <property type="entry name" value="BRCT domain"/>
    <property type="match status" value="1"/>
</dbReference>
<organism evidence="4 6">
    <name type="scientific">Venturia inaequalis</name>
    <name type="common">Apple scab fungus</name>
    <dbReference type="NCBI Taxonomy" id="5025"/>
    <lineage>
        <taxon>Eukaryota</taxon>
        <taxon>Fungi</taxon>
        <taxon>Dikarya</taxon>
        <taxon>Ascomycota</taxon>
        <taxon>Pezizomycotina</taxon>
        <taxon>Dothideomycetes</taxon>
        <taxon>Pleosporomycetidae</taxon>
        <taxon>Venturiales</taxon>
        <taxon>Venturiaceae</taxon>
        <taxon>Venturia</taxon>
    </lineage>
</organism>
<evidence type="ECO:0000313" key="4">
    <source>
        <dbReference type="EMBL" id="KAE9992254.1"/>
    </source>
</evidence>
<evidence type="ECO:0000313" key="3">
    <source>
        <dbReference type="EMBL" id="KAE9969125.1"/>
    </source>
</evidence>
<name>A0A8H3VSW7_VENIN</name>
<feature type="region of interest" description="Disordered" evidence="1">
    <location>
        <begin position="194"/>
        <end position="331"/>
    </location>
</feature>
<evidence type="ECO:0000256" key="1">
    <source>
        <dbReference type="SAM" id="MobiDB-lite"/>
    </source>
</evidence>
<dbReference type="Proteomes" id="UP000490939">
    <property type="component" value="Unassembled WGS sequence"/>
</dbReference>
<feature type="domain" description="BRCT" evidence="2">
    <location>
        <begin position="357"/>
        <end position="415"/>
    </location>
</feature>
<dbReference type="CDD" id="cd17744">
    <property type="entry name" value="BRCT_MDC1_rpt1"/>
    <property type="match status" value="1"/>
</dbReference>
<comment type="caution">
    <text evidence="4">The sequence shown here is derived from an EMBL/GenBank/DDBJ whole genome shotgun (WGS) entry which is preliminary data.</text>
</comment>
<dbReference type="Proteomes" id="UP000447873">
    <property type="component" value="Unassembled WGS sequence"/>
</dbReference>
<protein>
    <recommendedName>
        <fullName evidence="2">BRCT domain-containing protein</fullName>
    </recommendedName>
</protein>
<sequence>MAELIDTSKPFPSYFSVEWTDKVAGTRKTAIQTGHNIISRTSEGGLTIGPDAPLDAEEESQQLPKPLAVINAESLTLGPGDSHFQLELTALTSPYIYVQRTDRSKIILLPDGDPVKCYVLSHGDTIHFLGSNITVLVHMRPEDVQVESSPAQELVDTSFIATETIAPLAFNALGTPKMSIPLEQVTETPMKDTIAESEAGEEESDLSRLGSQPRRPSITIQSNHRKRLRDDEDDGAESSAKKSRQDLQDDEEPERVTPIDEDEPELAAPATKNRGRPKKEASKDLAQKKKLAATPKPKKAVELAAATPTSSTRSTAAKSNNDSPALSSFDDSKPTVVFSDSTFETLVHQKTLFQKVATISSKLSKKTTVLCIGGGLKKTSKILSAVALGKPIVSDKWAQECAKAKVRLDIEPFYARDEKKEGEWEVPENWSTGESPCEDLLKGYTLYVTPSLKNDYGSGWKAIEDLAKLVGVKKVVSKPSRAAPPDSDQVILMGLSRGDMDAVALHKEGRKIYEKDLLAMSILRGELCLDDFETEPELDLPAINKRAVKKVKK</sequence>
<dbReference type="InterPro" id="IPR001357">
    <property type="entry name" value="BRCT_dom"/>
</dbReference>
<dbReference type="AlphaFoldDB" id="A0A8H3VSW7"/>
<feature type="compositionally biased region" description="Basic and acidic residues" evidence="1">
    <location>
        <begin position="278"/>
        <end position="287"/>
    </location>
</feature>
<evidence type="ECO:0000259" key="2">
    <source>
        <dbReference type="PROSITE" id="PS50172"/>
    </source>
</evidence>
<evidence type="ECO:0000313" key="5">
    <source>
        <dbReference type="Proteomes" id="UP000447873"/>
    </source>
</evidence>
<dbReference type="InterPro" id="IPR036420">
    <property type="entry name" value="BRCT_dom_sf"/>
</dbReference>
<keyword evidence="6" id="KW-1185">Reference proteome</keyword>
<dbReference type="PROSITE" id="PS50172">
    <property type="entry name" value="BRCT"/>
    <property type="match status" value="1"/>
</dbReference>
<reference evidence="4 6" key="1">
    <citation type="submission" date="2019-07" db="EMBL/GenBank/DDBJ databases">
        <title>Venturia inaequalis Genome Resource.</title>
        <authorList>
            <person name="Lichtner F.J."/>
        </authorList>
    </citation>
    <scope>NUCLEOTIDE SEQUENCE [LARGE SCALE GENOMIC DNA]</scope>
    <source>
        <strain evidence="3 5">120213</strain>
        <strain evidence="4 6">DMI_063113</strain>
    </source>
</reference>
<dbReference type="SUPFAM" id="SSF52113">
    <property type="entry name" value="BRCT domain"/>
    <property type="match status" value="1"/>
</dbReference>
<proteinExistence type="predicted"/>
<feature type="compositionally biased region" description="Acidic residues" evidence="1">
    <location>
        <begin position="248"/>
        <end position="265"/>
    </location>
</feature>
<evidence type="ECO:0000313" key="6">
    <source>
        <dbReference type="Proteomes" id="UP000490939"/>
    </source>
</evidence>
<dbReference type="OrthoDB" id="342264at2759"/>
<accession>A0A8H3VSW7</accession>
<dbReference type="EMBL" id="WNWS01000378">
    <property type="protein sequence ID" value="KAE9969125.1"/>
    <property type="molecule type" value="Genomic_DNA"/>
</dbReference>
<gene>
    <name evidence="4" type="ORF">EG327_009632</name>
    <name evidence="3" type="ORF">EG328_007047</name>
</gene>